<reference evidence="14" key="1">
    <citation type="submission" date="2024-05" db="EMBL/GenBank/DDBJ databases">
        <authorList>
            <person name="Luo Y.-C."/>
            <person name="Nicholds J."/>
            <person name="Mortimer T."/>
            <person name="Maboni G."/>
        </authorList>
    </citation>
    <scope>NUCLEOTIDE SEQUENCE</scope>
    <source>
        <strain evidence="14">151108</strain>
    </source>
</reference>
<keyword evidence="7 13" id="KW-0812">Transmembrane</keyword>
<feature type="transmembrane region" description="Helical" evidence="13">
    <location>
        <begin position="298"/>
        <end position="319"/>
    </location>
</feature>
<evidence type="ECO:0000256" key="7">
    <source>
        <dbReference type="ARBA" id="ARBA00022692"/>
    </source>
</evidence>
<evidence type="ECO:0000256" key="3">
    <source>
        <dbReference type="ARBA" id="ARBA00022426"/>
    </source>
</evidence>
<keyword evidence="3" id="KW-0171">Cobalt transport</keyword>
<dbReference type="PANTHER" id="PTHR40659:SF1">
    <property type="entry name" value="NICKEL_COBALT EFFLUX SYSTEM RCNA"/>
    <property type="match status" value="1"/>
</dbReference>
<dbReference type="GO" id="GO:0010045">
    <property type="term" value="P:response to nickel cation"/>
    <property type="evidence" value="ECO:0007669"/>
    <property type="project" value="TreeGrafter"/>
</dbReference>
<dbReference type="RefSeq" id="WP_368647333.1">
    <property type="nucleotide sequence ID" value="NZ_CP158255.1"/>
</dbReference>
<keyword evidence="4 13" id="KW-0813">Transport</keyword>
<dbReference type="GO" id="GO:0006824">
    <property type="term" value="P:cobalt ion transport"/>
    <property type="evidence" value="ECO:0007669"/>
    <property type="project" value="UniProtKB-KW"/>
</dbReference>
<accession>A0AB39DAS0</accession>
<comment type="subcellular location">
    <subcellularLocation>
        <location evidence="2 13">Cell membrane</location>
        <topology evidence="2 13">Multi-pass membrane protein</topology>
    </subcellularLocation>
</comment>
<comment type="function">
    <text evidence="1">Efflux system for nickel and cobalt.</text>
</comment>
<keyword evidence="9" id="KW-0406">Ion transport</keyword>
<evidence type="ECO:0000256" key="5">
    <source>
        <dbReference type="ARBA" id="ARBA00022475"/>
    </source>
</evidence>
<evidence type="ECO:0000256" key="4">
    <source>
        <dbReference type="ARBA" id="ARBA00022448"/>
    </source>
</evidence>
<dbReference type="InterPro" id="IPR051224">
    <property type="entry name" value="NiCoT_RcnA"/>
</dbReference>
<keyword evidence="8 13" id="KW-1133">Transmembrane helix</keyword>
<evidence type="ECO:0000313" key="14">
    <source>
        <dbReference type="EMBL" id="XDJ51023.1"/>
    </source>
</evidence>
<evidence type="ECO:0000256" key="13">
    <source>
        <dbReference type="RuleBase" id="RU362101"/>
    </source>
</evidence>
<feature type="transmembrane region" description="Helical" evidence="13">
    <location>
        <begin position="7"/>
        <end position="32"/>
    </location>
</feature>
<keyword evidence="11 13" id="KW-0472">Membrane</keyword>
<dbReference type="GO" id="GO:0015099">
    <property type="term" value="F:nickel cation transmembrane transporter activity"/>
    <property type="evidence" value="ECO:0007669"/>
    <property type="project" value="UniProtKB-UniRule"/>
</dbReference>
<sequence length="331" mass="34659">MKRIRPAAVLAAAVLAAAGVLATLAFMIWALIDEPVWWRRTLAWTMALQADLHRQLAQAMRLVGQEGWPAAVPLIGLSLLYGVFHAAGPGHGKAVMTAYLGTRRVRWPQGVRLAVLASLIQGATAVLLVEIVASLLDHSLRGTQRIGAQLENLSFALIALLGAILLMKGAATLYRRHRRRPETPPGALFTQGAGMRAYCADCDALHELAGAHAGGPGGWRTGLPVALAIGIRPCTGALLVLLAAYAMNLRWAGIAAVMAMSAGTAATVSALALGAVSLRGGLLGMLARGPRPSHHAHVILDILGVVGGLCIFLMGIGLLRQGLRIPAHPLL</sequence>
<gene>
    <name evidence="14" type="ORF">ABRZ09_03975</name>
</gene>
<feature type="transmembrane region" description="Helical" evidence="13">
    <location>
        <begin position="111"/>
        <end position="133"/>
    </location>
</feature>
<keyword evidence="10" id="KW-0921">Nickel transport</keyword>
<evidence type="ECO:0000256" key="8">
    <source>
        <dbReference type="ARBA" id="ARBA00022989"/>
    </source>
</evidence>
<protein>
    <recommendedName>
        <fullName evidence="13">Nickel/cobalt efflux system</fullName>
    </recommendedName>
</protein>
<evidence type="ECO:0000256" key="12">
    <source>
        <dbReference type="ARBA" id="ARBA00023285"/>
    </source>
</evidence>
<evidence type="ECO:0000256" key="9">
    <source>
        <dbReference type="ARBA" id="ARBA00023065"/>
    </source>
</evidence>
<dbReference type="GO" id="GO:0046583">
    <property type="term" value="F:monoatomic cation efflux transmembrane transporter activity"/>
    <property type="evidence" value="ECO:0007669"/>
    <property type="project" value="TreeGrafter"/>
</dbReference>
<keyword evidence="12" id="KW-0170">Cobalt</keyword>
<feature type="transmembrane region" description="Helical" evidence="13">
    <location>
        <begin position="251"/>
        <end position="278"/>
    </location>
</feature>
<evidence type="ECO:0000256" key="10">
    <source>
        <dbReference type="ARBA" id="ARBA00023112"/>
    </source>
</evidence>
<organism evidence="14">
    <name type="scientific">Castellaniella ginsengisoli</name>
    <dbReference type="NCBI Taxonomy" id="546114"/>
    <lineage>
        <taxon>Bacteria</taxon>
        <taxon>Pseudomonadati</taxon>
        <taxon>Pseudomonadota</taxon>
        <taxon>Betaproteobacteria</taxon>
        <taxon>Burkholderiales</taxon>
        <taxon>Alcaligenaceae</taxon>
        <taxon>Castellaniella</taxon>
    </lineage>
</organism>
<comment type="similarity">
    <text evidence="13">Belongs to the NiCoT transporter (TC 2.A.52) family.</text>
</comment>
<dbReference type="AlphaFoldDB" id="A0AB39DAS0"/>
<evidence type="ECO:0000256" key="1">
    <source>
        <dbReference type="ARBA" id="ARBA00002510"/>
    </source>
</evidence>
<dbReference type="InterPro" id="IPR011541">
    <property type="entry name" value="Ni/Co_transpt_high_affinity"/>
</dbReference>
<feature type="transmembrane region" description="Helical" evidence="13">
    <location>
        <begin position="70"/>
        <end position="90"/>
    </location>
</feature>
<evidence type="ECO:0000256" key="2">
    <source>
        <dbReference type="ARBA" id="ARBA00004651"/>
    </source>
</evidence>
<name>A0AB39DAS0_9BURK</name>
<dbReference type="PANTHER" id="PTHR40659">
    <property type="entry name" value="NICKEL/COBALT EFFLUX SYSTEM RCNA"/>
    <property type="match status" value="1"/>
</dbReference>
<dbReference type="GO" id="GO:0005886">
    <property type="term" value="C:plasma membrane"/>
    <property type="evidence" value="ECO:0007669"/>
    <property type="project" value="UniProtKB-SubCell"/>
</dbReference>
<keyword evidence="5" id="KW-1003">Cell membrane</keyword>
<dbReference type="Pfam" id="PF03824">
    <property type="entry name" value="NicO"/>
    <property type="match status" value="2"/>
</dbReference>
<dbReference type="EMBL" id="CP158255">
    <property type="protein sequence ID" value="XDJ51023.1"/>
    <property type="molecule type" value="Genomic_DNA"/>
</dbReference>
<evidence type="ECO:0000256" key="11">
    <source>
        <dbReference type="ARBA" id="ARBA00023136"/>
    </source>
</evidence>
<dbReference type="GO" id="GO:0032025">
    <property type="term" value="P:response to cobalt ion"/>
    <property type="evidence" value="ECO:0007669"/>
    <property type="project" value="TreeGrafter"/>
</dbReference>
<feature type="transmembrane region" description="Helical" evidence="13">
    <location>
        <begin position="153"/>
        <end position="174"/>
    </location>
</feature>
<feature type="transmembrane region" description="Helical" evidence="13">
    <location>
        <begin position="225"/>
        <end position="245"/>
    </location>
</feature>
<keyword evidence="6" id="KW-0533">Nickel</keyword>
<evidence type="ECO:0000256" key="6">
    <source>
        <dbReference type="ARBA" id="ARBA00022596"/>
    </source>
</evidence>
<proteinExistence type="inferred from homology"/>